<evidence type="ECO:0000313" key="3">
    <source>
        <dbReference type="Proteomes" id="UP000709466"/>
    </source>
</evidence>
<dbReference type="EMBL" id="JAATOP010000006">
    <property type="protein sequence ID" value="NIY72903.1"/>
    <property type="molecule type" value="Genomic_DNA"/>
</dbReference>
<dbReference type="Gene3D" id="3.10.180.10">
    <property type="entry name" value="2,3-Dihydroxybiphenyl 1,2-Dioxygenase, domain 1"/>
    <property type="match status" value="1"/>
</dbReference>
<protein>
    <submittedName>
        <fullName evidence="2">VOC family protein</fullName>
    </submittedName>
</protein>
<organism evidence="2 3">
    <name type="scientific">Marivivens donghaensis</name>
    <dbReference type="NCBI Taxonomy" id="1699413"/>
    <lineage>
        <taxon>Bacteria</taxon>
        <taxon>Pseudomonadati</taxon>
        <taxon>Pseudomonadota</taxon>
        <taxon>Alphaproteobacteria</taxon>
        <taxon>Rhodobacterales</taxon>
        <taxon>Paracoccaceae</taxon>
        <taxon>Marivivens group</taxon>
        <taxon>Marivivens</taxon>
    </lineage>
</organism>
<dbReference type="Pfam" id="PF00903">
    <property type="entry name" value="Glyoxalase"/>
    <property type="match status" value="1"/>
</dbReference>
<dbReference type="InterPro" id="IPR037523">
    <property type="entry name" value="VOC_core"/>
</dbReference>
<gene>
    <name evidence="2" type="ORF">HCZ30_10730</name>
</gene>
<dbReference type="RefSeq" id="WP_167638286.1">
    <property type="nucleotide sequence ID" value="NZ_JAATOP010000006.1"/>
</dbReference>
<accession>A0ABX0VYS9</accession>
<dbReference type="InterPro" id="IPR004360">
    <property type="entry name" value="Glyas_Fos-R_dOase_dom"/>
</dbReference>
<proteinExistence type="predicted"/>
<evidence type="ECO:0000313" key="2">
    <source>
        <dbReference type="EMBL" id="NIY72903.1"/>
    </source>
</evidence>
<dbReference type="Proteomes" id="UP000709466">
    <property type="component" value="Unassembled WGS sequence"/>
</dbReference>
<feature type="domain" description="VOC" evidence="1">
    <location>
        <begin position="5"/>
        <end position="131"/>
    </location>
</feature>
<keyword evidence="3" id="KW-1185">Reference proteome</keyword>
<sequence>MIIEDIDHIHIEVRDRSAAADWYNRVLGLVQHAKLAVWADDPMGPLILGTPSGKPLLSLFARDAKPSTRDATVAFRTSGIQFCKFVSSLDTMALTNRNGETLTAEHVRDHDLSWSLYFVDPDGNRIELTTYDYDFVRDQLRGIE</sequence>
<reference evidence="2 3" key="1">
    <citation type="submission" date="2020-03" db="EMBL/GenBank/DDBJ databases">
        <title>Bacterial isolates of synthetic phycosphere.</title>
        <authorList>
            <person name="Fu H."/>
            <person name="Moran M.A."/>
        </authorList>
    </citation>
    <scope>NUCLEOTIDE SEQUENCE [LARGE SCALE GENOMIC DNA]</scope>
    <source>
        <strain evidence="2 3">HF1</strain>
    </source>
</reference>
<dbReference type="PROSITE" id="PS51819">
    <property type="entry name" value="VOC"/>
    <property type="match status" value="1"/>
</dbReference>
<name>A0ABX0VYS9_9RHOB</name>
<dbReference type="InterPro" id="IPR029068">
    <property type="entry name" value="Glyas_Bleomycin-R_OHBP_Dase"/>
</dbReference>
<comment type="caution">
    <text evidence="2">The sequence shown here is derived from an EMBL/GenBank/DDBJ whole genome shotgun (WGS) entry which is preliminary data.</text>
</comment>
<dbReference type="SUPFAM" id="SSF54593">
    <property type="entry name" value="Glyoxalase/Bleomycin resistance protein/Dihydroxybiphenyl dioxygenase"/>
    <property type="match status" value="1"/>
</dbReference>
<dbReference type="CDD" id="cd06587">
    <property type="entry name" value="VOC"/>
    <property type="match status" value="1"/>
</dbReference>
<evidence type="ECO:0000259" key="1">
    <source>
        <dbReference type="PROSITE" id="PS51819"/>
    </source>
</evidence>